<evidence type="ECO:0000256" key="4">
    <source>
        <dbReference type="ARBA" id="ARBA00022807"/>
    </source>
</evidence>
<proteinExistence type="inferred from homology"/>
<reference evidence="7" key="1">
    <citation type="submission" date="2023-02" db="EMBL/GenBank/DDBJ databases">
        <title>Genome of toxic invasive species Heracleum sosnowskyi carries increased number of genes despite the absence of recent whole-genome duplications.</title>
        <authorList>
            <person name="Schelkunov M."/>
            <person name="Shtratnikova V."/>
            <person name="Makarenko M."/>
            <person name="Klepikova A."/>
            <person name="Omelchenko D."/>
            <person name="Novikova G."/>
            <person name="Obukhova E."/>
            <person name="Bogdanov V."/>
            <person name="Penin A."/>
            <person name="Logacheva M."/>
        </authorList>
    </citation>
    <scope>NUCLEOTIDE SEQUENCE</scope>
    <source>
        <strain evidence="7">Hsosn_3</strain>
        <tissue evidence="7">Leaf</tissue>
    </source>
</reference>
<dbReference type="PROSITE" id="PS50600">
    <property type="entry name" value="ULP_PROTEASE"/>
    <property type="match status" value="1"/>
</dbReference>
<accession>A0AAD8MKW9</accession>
<keyword evidence="8" id="KW-1185">Reference proteome</keyword>
<dbReference type="Pfam" id="PF02902">
    <property type="entry name" value="Peptidase_C48"/>
    <property type="match status" value="1"/>
</dbReference>
<dbReference type="EMBL" id="JAUIZM010000007">
    <property type="protein sequence ID" value="KAK1376547.1"/>
    <property type="molecule type" value="Genomic_DNA"/>
</dbReference>
<evidence type="ECO:0000256" key="3">
    <source>
        <dbReference type="ARBA" id="ARBA00022801"/>
    </source>
</evidence>
<reference evidence="7" key="2">
    <citation type="submission" date="2023-05" db="EMBL/GenBank/DDBJ databases">
        <authorList>
            <person name="Schelkunov M.I."/>
        </authorList>
    </citation>
    <scope>NUCLEOTIDE SEQUENCE</scope>
    <source>
        <strain evidence="7">Hsosn_3</strain>
        <tissue evidence="7">Leaf</tissue>
    </source>
</reference>
<evidence type="ECO:0000313" key="7">
    <source>
        <dbReference type="EMBL" id="KAK1376547.1"/>
    </source>
</evidence>
<dbReference type="PANTHER" id="PTHR46915:SF2">
    <property type="entry name" value="UBIQUITIN-LIKE PROTEASE 4"/>
    <property type="match status" value="1"/>
</dbReference>
<dbReference type="Proteomes" id="UP001237642">
    <property type="component" value="Unassembled WGS sequence"/>
</dbReference>
<dbReference type="InterPro" id="IPR003653">
    <property type="entry name" value="Peptidase_C48_C"/>
</dbReference>
<dbReference type="AlphaFoldDB" id="A0AAD8MKW9"/>
<keyword evidence="4" id="KW-0788">Thiol protease</keyword>
<feature type="compositionally biased region" description="Polar residues" evidence="5">
    <location>
        <begin position="210"/>
        <end position="221"/>
    </location>
</feature>
<evidence type="ECO:0000256" key="5">
    <source>
        <dbReference type="SAM" id="MobiDB-lite"/>
    </source>
</evidence>
<comment type="caution">
    <text evidence="7">The sequence shown here is derived from an EMBL/GenBank/DDBJ whole genome shotgun (WGS) entry which is preliminary data.</text>
</comment>
<evidence type="ECO:0000256" key="2">
    <source>
        <dbReference type="ARBA" id="ARBA00022670"/>
    </source>
</evidence>
<feature type="compositionally biased region" description="Basic and acidic residues" evidence="5">
    <location>
        <begin position="91"/>
        <end position="103"/>
    </location>
</feature>
<gene>
    <name evidence="7" type="ORF">POM88_032740</name>
</gene>
<feature type="domain" description="Ubiquitin-like protease family profile" evidence="6">
    <location>
        <begin position="296"/>
        <end position="489"/>
    </location>
</feature>
<feature type="region of interest" description="Disordered" evidence="5">
    <location>
        <begin position="210"/>
        <end position="235"/>
    </location>
</feature>
<evidence type="ECO:0000256" key="1">
    <source>
        <dbReference type="ARBA" id="ARBA00005234"/>
    </source>
</evidence>
<organism evidence="7 8">
    <name type="scientific">Heracleum sosnowskyi</name>
    <dbReference type="NCBI Taxonomy" id="360622"/>
    <lineage>
        <taxon>Eukaryota</taxon>
        <taxon>Viridiplantae</taxon>
        <taxon>Streptophyta</taxon>
        <taxon>Embryophyta</taxon>
        <taxon>Tracheophyta</taxon>
        <taxon>Spermatophyta</taxon>
        <taxon>Magnoliopsida</taxon>
        <taxon>eudicotyledons</taxon>
        <taxon>Gunneridae</taxon>
        <taxon>Pentapetalae</taxon>
        <taxon>asterids</taxon>
        <taxon>campanulids</taxon>
        <taxon>Apiales</taxon>
        <taxon>Apiaceae</taxon>
        <taxon>Apioideae</taxon>
        <taxon>apioid superclade</taxon>
        <taxon>Tordylieae</taxon>
        <taxon>Tordyliinae</taxon>
        <taxon>Heracleum</taxon>
    </lineage>
</organism>
<comment type="similarity">
    <text evidence="1">Belongs to the peptidase C48 family.</text>
</comment>
<protein>
    <submittedName>
        <fullName evidence="7">Ubiquitin-like-specific protease 1D</fullName>
    </submittedName>
</protein>
<keyword evidence="2 7" id="KW-0645">Protease</keyword>
<dbReference type="GO" id="GO:0006508">
    <property type="term" value="P:proteolysis"/>
    <property type="evidence" value="ECO:0007669"/>
    <property type="project" value="UniProtKB-KW"/>
</dbReference>
<dbReference type="Gene3D" id="3.30.310.130">
    <property type="entry name" value="Ubiquitin-related"/>
    <property type="match status" value="1"/>
</dbReference>
<feature type="region of interest" description="Disordered" evidence="5">
    <location>
        <begin position="91"/>
        <end position="110"/>
    </location>
</feature>
<evidence type="ECO:0000313" key="8">
    <source>
        <dbReference type="Proteomes" id="UP001237642"/>
    </source>
</evidence>
<sequence length="540" mass="62451">MEEESNKKRKKLCDLELSKLVDKLDNDDEEPPSLVVTNTVPCGDDVKLWTDSQLEDSIKRNTKTLENMAANLPDGGRKLKERITSLQLEKEGRERHRRMDTSRGETLIQSQSSSIKGTLIGFKQVTHQSSSPQSQFGPLFCQKFEENQANRTTDASGNLLNTLGRCDRRETRSNGLISSMEKCKSRLSSRQTAFQSPGILSGDVEKLSVSNGDIHSSPGSSDQEEAPLCFSSRKSPPMVNPSYNLRSRNREKVQTVILVDEEEHQHVNLVDVEENMDASMKEIKIYFPSRCHPESVEINYVDVQCLAPETYLSSTIMNFYIRYLEQSTITSDSDRRRYHFFTTYFYEKLKEAVQDKKNDAKDMFSKFRRWWKGVNIFQKAYIFLPIHENHHWSLVIICIPDKEDESVPILLHYDSLGLHSSRSIFENIKSFLKKEWTYLKEKETSSNCPIADSVWKNLPRRIEKQIITVPQQKDEYDCGLFVLLFMQRFIEEAPQRLKKKDLAMFGKQWFDPKEASGLRPKIRALITKLFKENPEGESRG</sequence>
<keyword evidence="3" id="KW-0378">Hydrolase</keyword>
<dbReference type="SUPFAM" id="SSF54001">
    <property type="entry name" value="Cysteine proteinases"/>
    <property type="match status" value="1"/>
</dbReference>
<dbReference type="Gene3D" id="1.10.418.20">
    <property type="match status" value="1"/>
</dbReference>
<dbReference type="GO" id="GO:0016926">
    <property type="term" value="P:protein desumoylation"/>
    <property type="evidence" value="ECO:0007669"/>
    <property type="project" value="UniProtKB-ARBA"/>
</dbReference>
<evidence type="ECO:0000259" key="6">
    <source>
        <dbReference type="PROSITE" id="PS50600"/>
    </source>
</evidence>
<dbReference type="PANTHER" id="PTHR46915">
    <property type="entry name" value="UBIQUITIN-LIKE PROTEASE 4-RELATED"/>
    <property type="match status" value="1"/>
</dbReference>
<dbReference type="InterPro" id="IPR038765">
    <property type="entry name" value="Papain-like_cys_pep_sf"/>
</dbReference>
<dbReference type="GO" id="GO:0008234">
    <property type="term" value="F:cysteine-type peptidase activity"/>
    <property type="evidence" value="ECO:0007669"/>
    <property type="project" value="UniProtKB-KW"/>
</dbReference>
<name>A0AAD8MKW9_9APIA</name>